<dbReference type="RefSeq" id="XP_040745168.1">
    <property type="nucleotide sequence ID" value="XM_040887154.1"/>
</dbReference>
<dbReference type="Proteomes" id="UP000193922">
    <property type="component" value="Unassembled WGS sequence"/>
</dbReference>
<evidence type="ECO:0000256" key="1">
    <source>
        <dbReference type="SAM" id="Coils"/>
    </source>
</evidence>
<reference evidence="2 3" key="1">
    <citation type="submission" date="2016-07" db="EMBL/GenBank/DDBJ databases">
        <title>Pervasive Adenine N6-methylation of Active Genes in Fungi.</title>
        <authorList>
            <consortium name="DOE Joint Genome Institute"/>
            <person name="Mondo S.J."/>
            <person name="Dannebaum R.O."/>
            <person name="Kuo R.C."/>
            <person name="Labutti K."/>
            <person name="Haridas S."/>
            <person name="Kuo A."/>
            <person name="Salamov A."/>
            <person name="Ahrendt S.R."/>
            <person name="Lipzen A."/>
            <person name="Sullivan W."/>
            <person name="Andreopoulos W.B."/>
            <person name="Clum A."/>
            <person name="Lindquist E."/>
            <person name="Daum C."/>
            <person name="Ramamoorthy G.K."/>
            <person name="Gryganskyi A."/>
            <person name="Culley D."/>
            <person name="Magnuson J.K."/>
            <person name="James T.Y."/>
            <person name="O'Malley M.A."/>
            <person name="Stajich J.E."/>
            <person name="Spatafora J.W."/>
            <person name="Visel A."/>
            <person name="Grigoriev I.V."/>
        </authorList>
    </citation>
    <scope>NUCLEOTIDE SEQUENCE [LARGE SCALE GENOMIC DNA]</scope>
    <source>
        <strain evidence="2 3">ATCC 12442</strain>
    </source>
</reference>
<comment type="caution">
    <text evidence="2">The sequence shown here is derived from an EMBL/GenBank/DDBJ whole genome shotgun (WGS) entry which is preliminary data.</text>
</comment>
<dbReference type="EMBL" id="MCFD01000004">
    <property type="protein sequence ID" value="ORX71653.1"/>
    <property type="molecule type" value="Genomic_DNA"/>
</dbReference>
<dbReference type="CDD" id="cd21044">
    <property type="entry name" value="Rab11BD_RAB3IP_like"/>
    <property type="match status" value="1"/>
</dbReference>
<accession>A0A1Y1WDP4</accession>
<evidence type="ECO:0000313" key="2">
    <source>
        <dbReference type="EMBL" id="ORX71653.1"/>
    </source>
</evidence>
<keyword evidence="1" id="KW-0175">Coiled coil</keyword>
<dbReference type="OrthoDB" id="5560525at2759"/>
<evidence type="ECO:0008006" key="4">
    <source>
        <dbReference type="Google" id="ProtNLM"/>
    </source>
</evidence>
<proteinExistence type="predicted"/>
<dbReference type="AlphaFoldDB" id="A0A1Y1WDP4"/>
<sequence length="323" mass="36502">MGADQTVYYEALMLRAQEQRDAAMAEANSIQQQLYDLQKSSQREIKDLKGRDRSQNLVAQERREHRDELERLARKQEEMLQLMEMERAQSLESANMALDQLHAFERKVSSFVSVPDLPVLRDSAFAESPSLPNTAPWALRPATVSYTNDSHIAGVLYFGTDTTRTDTRLTEFLGFVNASSDKEAMQSSFMQRSMREDVEPTLAADSTTSMPSLSGWNKHRRLLHGVQENTLVLESYSPRVKLNRVLSLGCYLCGCSVNRPSASSPSASMSDPLCSFFSYLNIVRKGLIKRPVADIWLEVNKARLQMWLARCGASPESRLSCQY</sequence>
<dbReference type="STRING" id="61395.A0A1Y1WDP4"/>
<gene>
    <name evidence="2" type="ORF">DL89DRAFT_266636</name>
</gene>
<feature type="coiled-coil region" evidence="1">
    <location>
        <begin position="13"/>
        <end position="89"/>
    </location>
</feature>
<name>A0A1Y1WDP4_9FUNG</name>
<protein>
    <recommendedName>
        <fullName evidence="4">GDP/GTP exchange factor Sec2 N-terminal domain-containing protein</fullName>
    </recommendedName>
</protein>
<keyword evidence="3" id="KW-1185">Reference proteome</keyword>
<dbReference type="GeneID" id="63803802"/>
<organism evidence="2 3">
    <name type="scientific">Linderina pennispora</name>
    <dbReference type="NCBI Taxonomy" id="61395"/>
    <lineage>
        <taxon>Eukaryota</taxon>
        <taxon>Fungi</taxon>
        <taxon>Fungi incertae sedis</taxon>
        <taxon>Zoopagomycota</taxon>
        <taxon>Kickxellomycotina</taxon>
        <taxon>Kickxellomycetes</taxon>
        <taxon>Kickxellales</taxon>
        <taxon>Kickxellaceae</taxon>
        <taxon>Linderina</taxon>
    </lineage>
</organism>
<evidence type="ECO:0000313" key="3">
    <source>
        <dbReference type="Proteomes" id="UP000193922"/>
    </source>
</evidence>